<name>A0A699VGY1_TANCI</name>
<reference evidence="1" key="1">
    <citation type="journal article" date="2019" name="Sci. Rep.">
        <title>Draft genome of Tanacetum cinerariifolium, the natural source of mosquito coil.</title>
        <authorList>
            <person name="Yamashiro T."/>
            <person name="Shiraishi A."/>
            <person name="Satake H."/>
            <person name="Nakayama K."/>
        </authorList>
    </citation>
    <scope>NUCLEOTIDE SEQUENCE</scope>
</reference>
<sequence length="40" mass="4118">LPDACLLLGKVEKVVGDVGKWWSWAGMEGVGGKNAGGKFG</sequence>
<gene>
    <name evidence="1" type="ORF">Tci_906781</name>
</gene>
<protein>
    <submittedName>
        <fullName evidence="1">Uncharacterized protein</fullName>
    </submittedName>
</protein>
<dbReference type="AlphaFoldDB" id="A0A699VGY1"/>
<proteinExistence type="predicted"/>
<feature type="non-terminal residue" evidence="1">
    <location>
        <position position="1"/>
    </location>
</feature>
<organism evidence="1">
    <name type="scientific">Tanacetum cinerariifolium</name>
    <name type="common">Dalmatian daisy</name>
    <name type="synonym">Chrysanthemum cinerariifolium</name>
    <dbReference type="NCBI Taxonomy" id="118510"/>
    <lineage>
        <taxon>Eukaryota</taxon>
        <taxon>Viridiplantae</taxon>
        <taxon>Streptophyta</taxon>
        <taxon>Embryophyta</taxon>
        <taxon>Tracheophyta</taxon>
        <taxon>Spermatophyta</taxon>
        <taxon>Magnoliopsida</taxon>
        <taxon>eudicotyledons</taxon>
        <taxon>Gunneridae</taxon>
        <taxon>Pentapetalae</taxon>
        <taxon>asterids</taxon>
        <taxon>campanulids</taxon>
        <taxon>Asterales</taxon>
        <taxon>Asteraceae</taxon>
        <taxon>Asteroideae</taxon>
        <taxon>Anthemideae</taxon>
        <taxon>Anthemidinae</taxon>
        <taxon>Tanacetum</taxon>
    </lineage>
</organism>
<comment type="caution">
    <text evidence="1">The sequence shown here is derived from an EMBL/GenBank/DDBJ whole genome shotgun (WGS) entry which is preliminary data.</text>
</comment>
<dbReference type="EMBL" id="BKCJ011451027">
    <property type="protein sequence ID" value="GFD34812.1"/>
    <property type="molecule type" value="Genomic_DNA"/>
</dbReference>
<accession>A0A699VGY1</accession>
<evidence type="ECO:0000313" key="1">
    <source>
        <dbReference type="EMBL" id="GFD34812.1"/>
    </source>
</evidence>